<keyword evidence="3" id="KW-1185">Reference proteome</keyword>
<proteinExistence type="predicted"/>
<accession>A0ABR2CKS7</accession>
<evidence type="ECO:0000313" key="3">
    <source>
        <dbReference type="Proteomes" id="UP001472677"/>
    </source>
</evidence>
<name>A0ABR2CKS7_9ROSI</name>
<sequence length="345" mass="39144">MDDDDEILRAEAITFFQNLFSNDNEVRGTFPISGHFLTIPFVEMQHLDRISDSGEIKESLFAMAPLKSSGHKVDKSKSQVYFSPNTDDGIVVSFSDMLGITQVFDLGYLSCWSSNFGKFRALYHSYLCHVGLSTSSMCVCYIERIIRQFIWGGSPISHGAPLVIWDILAQPRLHGGLGLRQLSHHNSAFLMKMCYKITTDTNNFWTSDAIVDDNVLVQDVVLDNGDWNWPFLQHLLQPGALPYIMNIHAPSATSGSDRYIWPCGKHGIFSIKSTYKHLVQDTWAGKDMKWKSLWHLHIPECIRYFLWLASHGKLLTNLNRFTRNLTEDHACPVCGAAEESILHVL</sequence>
<dbReference type="Proteomes" id="UP001472677">
    <property type="component" value="Unassembled WGS sequence"/>
</dbReference>
<dbReference type="EMBL" id="JBBPBM010000051">
    <property type="protein sequence ID" value="KAK8519572.1"/>
    <property type="molecule type" value="Genomic_DNA"/>
</dbReference>
<gene>
    <name evidence="2" type="ORF">V6N12_025605</name>
</gene>
<dbReference type="PANTHER" id="PTHR33116:SF86">
    <property type="entry name" value="REVERSE TRANSCRIPTASE DOMAIN-CONTAINING PROTEIN"/>
    <property type="match status" value="1"/>
</dbReference>
<evidence type="ECO:0000313" key="2">
    <source>
        <dbReference type="EMBL" id="KAK8519572.1"/>
    </source>
</evidence>
<feature type="domain" description="Reverse transcriptase zinc-binding" evidence="1">
    <location>
        <begin position="269"/>
        <end position="345"/>
    </location>
</feature>
<protein>
    <recommendedName>
        <fullName evidence="1">Reverse transcriptase zinc-binding domain-containing protein</fullName>
    </recommendedName>
</protein>
<reference evidence="2 3" key="1">
    <citation type="journal article" date="2024" name="G3 (Bethesda)">
        <title>Genome assembly of Hibiscus sabdariffa L. provides insights into metabolisms of medicinal natural products.</title>
        <authorList>
            <person name="Kim T."/>
        </authorList>
    </citation>
    <scope>NUCLEOTIDE SEQUENCE [LARGE SCALE GENOMIC DNA]</scope>
    <source>
        <strain evidence="2">TK-2024</strain>
        <tissue evidence="2">Old leaves</tissue>
    </source>
</reference>
<evidence type="ECO:0000259" key="1">
    <source>
        <dbReference type="Pfam" id="PF13966"/>
    </source>
</evidence>
<dbReference type="PANTHER" id="PTHR33116">
    <property type="entry name" value="REVERSE TRANSCRIPTASE ZINC-BINDING DOMAIN-CONTAINING PROTEIN-RELATED-RELATED"/>
    <property type="match status" value="1"/>
</dbReference>
<dbReference type="Pfam" id="PF13966">
    <property type="entry name" value="zf-RVT"/>
    <property type="match status" value="1"/>
</dbReference>
<comment type="caution">
    <text evidence="2">The sequence shown here is derived from an EMBL/GenBank/DDBJ whole genome shotgun (WGS) entry which is preliminary data.</text>
</comment>
<organism evidence="2 3">
    <name type="scientific">Hibiscus sabdariffa</name>
    <name type="common">roselle</name>
    <dbReference type="NCBI Taxonomy" id="183260"/>
    <lineage>
        <taxon>Eukaryota</taxon>
        <taxon>Viridiplantae</taxon>
        <taxon>Streptophyta</taxon>
        <taxon>Embryophyta</taxon>
        <taxon>Tracheophyta</taxon>
        <taxon>Spermatophyta</taxon>
        <taxon>Magnoliopsida</taxon>
        <taxon>eudicotyledons</taxon>
        <taxon>Gunneridae</taxon>
        <taxon>Pentapetalae</taxon>
        <taxon>rosids</taxon>
        <taxon>malvids</taxon>
        <taxon>Malvales</taxon>
        <taxon>Malvaceae</taxon>
        <taxon>Malvoideae</taxon>
        <taxon>Hibiscus</taxon>
    </lineage>
</organism>
<dbReference type="InterPro" id="IPR026960">
    <property type="entry name" value="RVT-Znf"/>
</dbReference>